<dbReference type="OrthoDB" id="9814210at2"/>
<dbReference type="InterPro" id="IPR057736">
    <property type="entry name" value="SAF_PseI/NeuA/NeuB"/>
</dbReference>
<dbReference type="GO" id="GO:0047444">
    <property type="term" value="F:N-acylneuraminate-9-phosphate synthase activity"/>
    <property type="evidence" value="ECO:0007669"/>
    <property type="project" value="TreeGrafter"/>
</dbReference>
<accession>A0A1D7XNH9</accession>
<dbReference type="InterPro" id="IPR051690">
    <property type="entry name" value="PseI-like"/>
</dbReference>
<dbReference type="Pfam" id="PF03102">
    <property type="entry name" value="NeuB"/>
    <property type="match status" value="1"/>
</dbReference>
<dbReference type="InterPro" id="IPR006190">
    <property type="entry name" value="SAF_AFP_Neu5Ac"/>
</dbReference>
<dbReference type="AlphaFoldDB" id="A0A1D7XNH9"/>
<dbReference type="InterPro" id="IPR020030">
    <property type="entry name" value="Pseudaminic_synth_PseI"/>
</dbReference>
<sequence length="349" mass="39422">MNNQININDKIIGENHPCYIIAEMSANHAGSYERAIEIIEAAKSAGADCIKIQTYTADTMTIDCDNNYFSIKDGTWKGENLYKLYEKAYTPWEWQEGLKNKAEELGIDFLSTPFDKTSVDFLESINVDFYKIASFELIDIPLIKYIASKNKPIIMSTGMGTLGEIEEAVNAIKSMGNEKICLLKCSSAYPAIPDDMNLITMKNLKDIFQVNVGLSDHSLGSIASVTAVAMGAKIIEKHFCLNREIQNPDASFSMEPQEFKNMVDNIRLAERAMGRISYELSDNEKQSRKFRRSIFVIKDIKEGEQFTEENIRIIRPGNGLKPKYYEDVLGKIAICDIKRGTPLSWNQVK</sequence>
<reference evidence="3" key="1">
    <citation type="submission" date="2016-09" db="EMBL/GenBank/DDBJ databases">
        <title>Genomics of Clostridium taeniosporum, an organism which forms endospores with ribbon-like appendages.</title>
        <authorList>
            <person name="Walker J.R."/>
        </authorList>
    </citation>
    <scope>NUCLEOTIDE SEQUENCE [LARGE SCALE GENOMIC DNA]</scope>
    <source>
        <strain evidence="3">1/k</strain>
    </source>
</reference>
<protein>
    <submittedName>
        <fullName evidence="2">Pseudaminic acid synthase</fullName>
    </submittedName>
</protein>
<dbReference type="CDD" id="cd11615">
    <property type="entry name" value="SAF_NeuB_like"/>
    <property type="match status" value="1"/>
</dbReference>
<dbReference type="InterPro" id="IPR013132">
    <property type="entry name" value="PseI/NeuA/B-like_N"/>
</dbReference>
<gene>
    <name evidence="2" type="primary">pseI</name>
    <name evidence="2" type="ORF">BGI42_03935</name>
</gene>
<dbReference type="SMART" id="SM00858">
    <property type="entry name" value="SAF"/>
    <property type="match status" value="1"/>
</dbReference>
<dbReference type="SUPFAM" id="SSF51269">
    <property type="entry name" value="AFP III-like domain"/>
    <property type="match status" value="1"/>
</dbReference>
<dbReference type="PANTHER" id="PTHR42966">
    <property type="entry name" value="N-ACETYLNEURAMINATE SYNTHASE"/>
    <property type="match status" value="1"/>
</dbReference>
<dbReference type="InterPro" id="IPR013974">
    <property type="entry name" value="SAF"/>
</dbReference>
<dbReference type="Gene3D" id="3.20.20.70">
    <property type="entry name" value="Aldolase class I"/>
    <property type="match status" value="1"/>
</dbReference>
<keyword evidence="3" id="KW-1185">Reference proteome</keyword>
<dbReference type="SUPFAM" id="SSF51569">
    <property type="entry name" value="Aldolase"/>
    <property type="match status" value="1"/>
</dbReference>
<dbReference type="Gene3D" id="3.90.1210.10">
    <property type="entry name" value="Antifreeze-like/N-acetylneuraminic acid synthase C-terminal domain"/>
    <property type="match status" value="1"/>
</dbReference>
<dbReference type="Proteomes" id="UP000094652">
    <property type="component" value="Chromosome"/>
</dbReference>
<dbReference type="PANTHER" id="PTHR42966:SF2">
    <property type="entry name" value="PSEUDAMINIC ACID SYNTHASE"/>
    <property type="match status" value="1"/>
</dbReference>
<dbReference type="InterPro" id="IPR013785">
    <property type="entry name" value="Aldolase_TIM"/>
</dbReference>
<dbReference type="NCBIfam" id="TIGR03586">
    <property type="entry name" value="PseI"/>
    <property type="match status" value="1"/>
</dbReference>
<feature type="domain" description="AFP-like" evidence="1">
    <location>
        <begin position="293"/>
        <end position="349"/>
    </location>
</feature>
<proteinExistence type="predicted"/>
<organism evidence="2 3">
    <name type="scientific">Clostridium taeniosporum</name>
    <dbReference type="NCBI Taxonomy" id="394958"/>
    <lineage>
        <taxon>Bacteria</taxon>
        <taxon>Bacillati</taxon>
        <taxon>Bacillota</taxon>
        <taxon>Clostridia</taxon>
        <taxon>Eubacteriales</taxon>
        <taxon>Clostridiaceae</taxon>
        <taxon>Clostridium</taxon>
    </lineage>
</organism>
<evidence type="ECO:0000313" key="3">
    <source>
        <dbReference type="Proteomes" id="UP000094652"/>
    </source>
</evidence>
<dbReference type="GO" id="GO:0016051">
    <property type="term" value="P:carbohydrate biosynthetic process"/>
    <property type="evidence" value="ECO:0007669"/>
    <property type="project" value="InterPro"/>
</dbReference>
<dbReference type="EMBL" id="CP017253">
    <property type="protein sequence ID" value="AOR24902.1"/>
    <property type="molecule type" value="Genomic_DNA"/>
</dbReference>
<dbReference type="InterPro" id="IPR036732">
    <property type="entry name" value="AFP_Neu5c_C_sf"/>
</dbReference>
<evidence type="ECO:0000313" key="2">
    <source>
        <dbReference type="EMBL" id="AOR24902.1"/>
    </source>
</evidence>
<dbReference type="RefSeq" id="WP_069681023.1">
    <property type="nucleotide sequence ID" value="NZ_CP017253.2"/>
</dbReference>
<dbReference type="PROSITE" id="PS50844">
    <property type="entry name" value="AFP_LIKE"/>
    <property type="match status" value="1"/>
</dbReference>
<dbReference type="KEGG" id="ctae:BGI42_03935"/>
<dbReference type="Pfam" id="PF08666">
    <property type="entry name" value="SAF"/>
    <property type="match status" value="1"/>
</dbReference>
<evidence type="ECO:0000259" key="1">
    <source>
        <dbReference type="PROSITE" id="PS50844"/>
    </source>
</evidence>
<name>A0A1D7XNH9_9CLOT</name>
<dbReference type="STRING" id="394958.BGI42_03935"/>